<gene>
    <name evidence="3" type="ORF">PRK78_002158</name>
</gene>
<sequence>MAALEIVGVIITVVNASIDLSRGLIDYIESVKHAEKEIKDIQEQILDTSSMLCDISTVISMHLDSEHGMLTSCTVDRIVRNANQYAEVVRQIESILNLPSYLGRDKASISLRHKVTWPHTKLKLEKLLSLLQTIKSGLQFSFTVANVMKPAKRKEEYPGYQMASPDRDLKWGKRNAKIRGIQSRKGIHRFSGDSTRESSDSVDPEGAESAQRVHPGSHGNFNLSCDPYFHQCEPILNSESFQKPNPSNNFNNDHQSQLKTGWQRLKGFSKIISPQKNDMGLEALRAAKTGLNERVYVEIWILDFSTGAWTQCGEYEIQDYNLHASRARQVWKHYSEIPSRYRGALQELFYGKSMGVHGKRSVLSIRLIRRFIRGGILSRLTEGVALHVQLLRRDTCTGTIPPYSTKIQPIPCAGYYQSSFSPQQMSTTLPLGVYNGFEDPVESSLPLNLTGTTRHPYATIPAYTNTNIQSGNWDREKNESKIQHRRRDVRFIPKWFGKLGGKGRPRTRPSEDGVNAAPTSRNDDIDATFTRPEHSRRVNTDPLPRAFGSRMGPKVETRDAAKWRISTFRQPRGAEPEEPAGSPVNILQGIGKAADIPAMRPDFADMVSVSDSRQSGSFKSRRFDDADDEDERPYETLAKDL</sequence>
<keyword evidence="4" id="KW-1185">Reference proteome</keyword>
<evidence type="ECO:0000256" key="2">
    <source>
        <dbReference type="SAM" id="MobiDB-lite"/>
    </source>
</evidence>
<dbReference type="Proteomes" id="UP001219355">
    <property type="component" value="Chromosome 1"/>
</dbReference>
<proteinExistence type="predicted"/>
<evidence type="ECO:0008006" key="5">
    <source>
        <dbReference type="Google" id="ProtNLM"/>
    </source>
</evidence>
<organism evidence="3 4">
    <name type="scientific">Emydomyces testavorans</name>
    <dbReference type="NCBI Taxonomy" id="2070801"/>
    <lineage>
        <taxon>Eukaryota</taxon>
        <taxon>Fungi</taxon>
        <taxon>Dikarya</taxon>
        <taxon>Ascomycota</taxon>
        <taxon>Pezizomycotina</taxon>
        <taxon>Eurotiomycetes</taxon>
        <taxon>Eurotiomycetidae</taxon>
        <taxon>Onygenales</taxon>
        <taxon>Nannizziopsiaceae</taxon>
        <taxon>Emydomyces</taxon>
    </lineage>
</organism>
<keyword evidence="1" id="KW-0175">Coiled coil</keyword>
<dbReference type="AlphaFoldDB" id="A0AAF0IG71"/>
<feature type="region of interest" description="Disordered" evidence="2">
    <location>
        <begin position="496"/>
        <end position="557"/>
    </location>
</feature>
<reference evidence="3" key="1">
    <citation type="submission" date="2023-03" db="EMBL/GenBank/DDBJ databases">
        <title>Emydomyces testavorans Genome Sequence.</title>
        <authorList>
            <person name="Hoyer L."/>
        </authorList>
    </citation>
    <scope>NUCLEOTIDE SEQUENCE</scope>
    <source>
        <strain evidence="3">16-2883</strain>
    </source>
</reference>
<accession>A0AAF0IG71</accession>
<name>A0AAF0IG71_9EURO</name>
<feature type="compositionally biased region" description="Polar residues" evidence="2">
    <location>
        <begin position="609"/>
        <end position="618"/>
    </location>
</feature>
<feature type="compositionally biased region" description="Basic and acidic residues" evidence="2">
    <location>
        <begin position="190"/>
        <end position="199"/>
    </location>
</feature>
<evidence type="ECO:0000256" key="1">
    <source>
        <dbReference type="SAM" id="Coils"/>
    </source>
</evidence>
<protein>
    <recommendedName>
        <fullName evidence="5">Fungal N-terminal domain-containing protein</fullName>
    </recommendedName>
</protein>
<feature type="region of interest" description="Disordered" evidence="2">
    <location>
        <begin position="182"/>
        <end position="216"/>
    </location>
</feature>
<feature type="region of interest" description="Disordered" evidence="2">
    <location>
        <begin position="607"/>
        <end position="641"/>
    </location>
</feature>
<evidence type="ECO:0000313" key="4">
    <source>
        <dbReference type="Proteomes" id="UP001219355"/>
    </source>
</evidence>
<evidence type="ECO:0000313" key="3">
    <source>
        <dbReference type="EMBL" id="WEW56710.1"/>
    </source>
</evidence>
<dbReference type="EMBL" id="CP120627">
    <property type="protein sequence ID" value="WEW56710.1"/>
    <property type="molecule type" value="Genomic_DNA"/>
</dbReference>
<feature type="coiled-coil region" evidence="1">
    <location>
        <begin position="24"/>
        <end position="51"/>
    </location>
</feature>